<feature type="domain" description="FecR N-terminal" evidence="1">
    <location>
        <begin position="8"/>
        <end position="47"/>
    </location>
</feature>
<evidence type="ECO:0000259" key="1">
    <source>
        <dbReference type="Pfam" id="PF16220"/>
    </source>
</evidence>
<dbReference type="RefSeq" id="WP_289840948.1">
    <property type="nucleotide sequence ID" value="NZ_CATKSH010000024.1"/>
</dbReference>
<evidence type="ECO:0000313" key="3">
    <source>
        <dbReference type="Proteomes" id="UP001176960"/>
    </source>
</evidence>
<dbReference type="AlphaFoldDB" id="A0AA35Y4G7"/>
<evidence type="ECO:0000313" key="2">
    <source>
        <dbReference type="EMBL" id="CAI9121802.1"/>
    </source>
</evidence>
<gene>
    <name evidence="2" type="ORF">LMG32879_002655</name>
</gene>
<reference evidence="2" key="1">
    <citation type="submission" date="2023-03" db="EMBL/GenBank/DDBJ databases">
        <authorList>
            <person name="Cleenwerck I."/>
        </authorList>
    </citation>
    <scope>NUCLEOTIDE SEQUENCE</scope>
    <source>
        <strain evidence="2">LMG 32879</strain>
    </source>
</reference>
<protein>
    <submittedName>
        <fullName evidence="2">DUF4880 domain-containing protein</fullName>
    </submittedName>
</protein>
<comment type="caution">
    <text evidence="2">The sequence shown here is derived from an EMBL/GenBank/DDBJ whole genome shotgun (WGS) entry which is preliminary data.</text>
</comment>
<sequence length="305" mass="33297">MSSIDTIAFDWVARLDNAPLDISDAVALQHWLGSDVRHRGAFARAQSIWMSAGRVAALRGMPIHVPTQARAPSRRAFLRGAVAAGMAGAALIPRRFADASEIYHADSGLMRLSQPECGEIILDQGATLRVRRRIGPPAFDLLAGRMSLTAARVALPVNMDGLFVELQPSSRLIAHATGTESDALVLQGRAVSRCAHERMDRVLHARDWIRTRLNTVTVTTLCDDDIESAAAWSRGKLEFQSVDVADAVYQMNRYNARKIILNNASCAHRKISGIFTQNDPVGFARVLSEIFATRLSVSAENITVS</sequence>
<name>A0AA35Y4G7_9PROT</name>
<dbReference type="InterPro" id="IPR032623">
    <property type="entry name" value="FecR_N"/>
</dbReference>
<dbReference type="PROSITE" id="PS51318">
    <property type="entry name" value="TAT"/>
    <property type="match status" value="1"/>
</dbReference>
<keyword evidence="3" id="KW-1185">Reference proteome</keyword>
<dbReference type="Pfam" id="PF16220">
    <property type="entry name" value="DUF4880"/>
    <property type="match status" value="1"/>
</dbReference>
<dbReference type="InterPro" id="IPR006311">
    <property type="entry name" value="TAT_signal"/>
</dbReference>
<organism evidence="2 3">
    <name type="scientific">Brytella acorum</name>
    <dbReference type="NCBI Taxonomy" id="2959299"/>
    <lineage>
        <taxon>Bacteria</taxon>
        <taxon>Pseudomonadati</taxon>
        <taxon>Pseudomonadota</taxon>
        <taxon>Alphaproteobacteria</taxon>
        <taxon>Acetobacterales</taxon>
        <taxon>Acetobacteraceae</taxon>
        <taxon>Brytella</taxon>
    </lineage>
</organism>
<dbReference type="EMBL" id="CATKSH010000024">
    <property type="protein sequence ID" value="CAI9121802.1"/>
    <property type="molecule type" value="Genomic_DNA"/>
</dbReference>
<accession>A0AA35Y4G7</accession>
<dbReference type="Proteomes" id="UP001176960">
    <property type="component" value="Unassembled WGS sequence"/>
</dbReference>
<proteinExistence type="predicted"/>